<evidence type="ECO:0000313" key="11">
    <source>
        <dbReference type="EMBL" id="KAE8259388.1"/>
    </source>
</evidence>
<reference evidence="11" key="2">
    <citation type="journal article" date="2019" name="IMA Fungus">
        <title>Genome sequencing and comparison of five Tilletia species to identify candidate genes for the detection of regulated species infecting wheat.</title>
        <authorList>
            <person name="Nguyen H.D.T."/>
            <person name="Sultana T."/>
            <person name="Kesanakurti P."/>
            <person name="Hambleton S."/>
        </authorList>
    </citation>
    <scope>NUCLEOTIDE SEQUENCE</scope>
    <source>
        <strain evidence="11">DAOMC 236416</strain>
    </source>
</reference>
<accession>A0A8T8TFP3</accession>
<organism evidence="11 12">
    <name type="scientific">Tilletia indica</name>
    <dbReference type="NCBI Taxonomy" id="43049"/>
    <lineage>
        <taxon>Eukaryota</taxon>
        <taxon>Fungi</taxon>
        <taxon>Dikarya</taxon>
        <taxon>Basidiomycota</taxon>
        <taxon>Ustilaginomycotina</taxon>
        <taxon>Exobasidiomycetes</taxon>
        <taxon>Tilletiales</taxon>
        <taxon>Tilletiaceae</taxon>
        <taxon>Tilletia</taxon>
    </lineage>
</organism>
<gene>
    <name evidence="11" type="ORF">A4X13_0g1043</name>
</gene>
<feature type="transmembrane region" description="Helical" evidence="10">
    <location>
        <begin position="584"/>
        <end position="607"/>
    </location>
</feature>
<reference evidence="11" key="1">
    <citation type="submission" date="2016-04" db="EMBL/GenBank/DDBJ databases">
        <authorList>
            <person name="Nguyen H.D."/>
            <person name="Samba Siva P."/>
            <person name="Cullis J."/>
            <person name="Levesque C.A."/>
            <person name="Hambleton S."/>
        </authorList>
    </citation>
    <scope>NUCLEOTIDE SEQUENCE</scope>
    <source>
        <strain evidence="11">DAOMC 236416</strain>
    </source>
</reference>
<dbReference type="NCBIfam" id="TIGR00728">
    <property type="entry name" value="OPT_sfam"/>
    <property type="match status" value="1"/>
</dbReference>
<feature type="transmembrane region" description="Helical" evidence="10">
    <location>
        <begin position="114"/>
        <end position="131"/>
    </location>
</feature>
<dbReference type="PANTHER" id="PTHR22601">
    <property type="entry name" value="ISP4 LIKE PROTEIN"/>
    <property type="match status" value="1"/>
</dbReference>
<feature type="transmembrane region" description="Helical" evidence="10">
    <location>
        <begin position="480"/>
        <end position="500"/>
    </location>
</feature>
<feature type="transmembrane region" description="Helical" evidence="10">
    <location>
        <begin position="137"/>
        <end position="157"/>
    </location>
</feature>
<keyword evidence="12" id="KW-1185">Reference proteome</keyword>
<feature type="transmembrane region" description="Helical" evidence="10">
    <location>
        <begin position="735"/>
        <end position="757"/>
    </location>
</feature>
<dbReference type="GO" id="GO:0015031">
    <property type="term" value="P:protein transport"/>
    <property type="evidence" value="ECO:0007669"/>
    <property type="project" value="UniProtKB-KW"/>
</dbReference>
<comment type="caution">
    <text evidence="11">The sequence shown here is derived from an EMBL/GenBank/DDBJ whole genome shotgun (WGS) entry which is preliminary data.</text>
</comment>
<dbReference type="InterPro" id="IPR004648">
    <property type="entry name" value="Oligpept_transpt"/>
</dbReference>
<feature type="region of interest" description="Disordered" evidence="9">
    <location>
        <begin position="1"/>
        <end position="30"/>
    </location>
</feature>
<evidence type="ECO:0000256" key="6">
    <source>
        <dbReference type="ARBA" id="ARBA00022927"/>
    </source>
</evidence>
<dbReference type="Proteomes" id="UP000077521">
    <property type="component" value="Unassembled WGS sequence"/>
</dbReference>
<dbReference type="NCBIfam" id="TIGR00727">
    <property type="entry name" value="ISP4_OPT"/>
    <property type="match status" value="1"/>
</dbReference>
<feature type="transmembrane region" description="Helical" evidence="10">
    <location>
        <begin position="356"/>
        <end position="374"/>
    </location>
</feature>
<protein>
    <recommendedName>
        <fullName evidence="13">OPT family small oligopeptide transporter</fullName>
    </recommendedName>
</protein>
<evidence type="ECO:0000256" key="1">
    <source>
        <dbReference type="ARBA" id="ARBA00004141"/>
    </source>
</evidence>
<evidence type="ECO:0000256" key="5">
    <source>
        <dbReference type="ARBA" id="ARBA00022856"/>
    </source>
</evidence>
<dbReference type="GO" id="GO:0035673">
    <property type="term" value="F:oligopeptide transmembrane transporter activity"/>
    <property type="evidence" value="ECO:0007669"/>
    <property type="project" value="InterPro"/>
</dbReference>
<name>A0A8T8TFP3_9BASI</name>
<dbReference type="EMBL" id="LWDF02000038">
    <property type="protein sequence ID" value="KAE8259388.1"/>
    <property type="molecule type" value="Genomic_DNA"/>
</dbReference>
<evidence type="ECO:0000256" key="10">
    <source>
        <dbReference type="SAM" id="Phobius"/>
    </source>
</evidence>
<feature type="transmembrane region" description="Helical" evidence="10">
    <location>
        <begin position="427"/>
        <end position="448"/>
    </location>
</feature>
<proteinExistence type="inferred from homology"/>
<comment type="subcellular location">
    <subcellularLocation>
        <location evidence="1">Membrane</location>
        <topology evidence="1">Multi-pass membrane protein</topology>
    </subcellularLocation>
</comment>
<evidence type="ECO:0008006" key="13">
    <source>
        <dbReference type="Google" id="ProtNLM"/>
    </source>
</evidence>
<keyword evidence="7 10" id="KW-1133">Transmembrane helix</keyword>
<keyword evidence="3" id="KW-0813">Transport</keyword>
<feature type="transmembrane region" description="Helical" evidence="10">
    <location>
        <begin position="506"/>
        <end position="530"/>
    </location>
</feature>
<feature type="transmembrane region" description="Helical" evidence="10">
    <location>
        <begin position="327"/>
        <end position="344"/>
    </location>
</feature>
<feature type="transmembrane region" description="Helical" evidence="10">
    <location>
        <begin position="217"/>
        <end position="235"/>
    </location>
</feature>
<keyword evidence="4 10" id="KW-0812">Transmembrane</keyword>
<dbReference type="GO" id="GO:0016020">
    <property type="term" value="C:membrane"/>
    <property type="evidence" value="ECO:0007669"/>
    <property type="project" value="UniProtKB-SubCell"/>
</dbReference>
<dbReference type="Pfam" id="PF03169">
    <property type="entry name" value="OPT"/>
    <property type="match status" value="1"/>
</dbReference>
<feature type="transmembrane region" description="Helical" evidence="10">
    <location>
        <begin position="280"/>
        <end position="307"/>
    </location>
</feature>
<evidence type="ECO:0000256" key="8">
    <source>
        <dbReference type="ARBA" id="ARBA00023136"/>
    </source>
</evidence>
<feature type="transmembrane region" description="Helical" evidence="10">
    <location>
        <begin position="657"/>
        <end position="678"/>
    </location>
</feature>
<evidence type="ECO:0000256" key="3">
    <source>
        <dbReference type="ARBA" id="ARBA00022448"/>
    </source>
</evidence>
<dbReference type="InterPro" id="IPR004813">
    <property type="entry name" value="OPT"/>
</dbReference>
<feature type="transmembrane region" description="Helical" evidence="10">
    <location>
        <begin position="627"/>
        <end position="645"/>
    </location>
</feature>
<feature type="compositionally biased region" description="Basic and acidic residues" evidence="9">
    <location>
        <begin position="1"/>
        <end position="10"/>
    </location>
</feature>
<evidence type="ECO:0000313" key="12">
    <source>
        <dbReference type="Proteomes" id="UP000077521"/>
    </source>
</evidence>
<evidence type="ECO:0000256" key="7">
    <source>
        <dbReference type="ARBA" id="ARBA00022989"/>
    </source>
</evidence>
<keyword evidence="5" id="KW-0571">Peptide transport</keyword>
<keyword evidence="6" id="KW-0653">Protein transport</keyword>
<evidence type="ECO:0000256" key="2">
    <source>
        <dbReference type="ARBA" id="ARBA00008807"/>
    </source>
</evidence>
<dbReference type="AlphaFoldDB" id="A0A8T8TFP3"/>
<sequence length="808" mass="91087">MSAEHEKDVELNPPLKEDELDAGPDSKSIDSVKNADLQNIEHDLQTALVSHRLNDPNLDPALIQAAESAIEKGDVKAEIRLENALLDDSIYPEVRAAVPNVDDPSMPVNTFRTWFIGILFTVLLTSLNQFFSYRYPSVFISALVAQLVAYPFGRLLARILPTKVFKTPLGPFSLNPGPFNVKEHTMITVMANVTAGGAYATDIIGVQRFLYNQKWGAGYQIMLVMSTQLIGFSYAGFCRRWLVWPAAMIWPTNLVQSALLSTLHHQQQAENGRMTRERFFLYSFIGAFVWYWFPGYIFTALSVFNWACWIAPNNIKLNQLMGTNSGLGMGVLTFDWSQIAYNGSPLVTPWFTEAQTLFSLVIFFWILTPILYYSNSQHAAYLPMVSNHVYDRFGERYAVKSLLTADGRFNATAYNAYSQQFLPTPFMVAYGLSFAAVTAILVHVFLYFRKDIVRQFKSSLREEPDIHARLMAKYPEVPNWWYLTIFLFSLVLGFGATQGWQTHFPWWAMFLALFISALYTLPIGIIQAITNQQVGLNVITEFIIGYMLPGRPVAMMIFKTYGYITMAQALSFVSDLKLGHYMKIPPRSMFIAQTVSTVIAVFVVLGVQSWTFDNVENVCTKQAQDNFICPGITVFGTASIIWGLIGPKLNFSPGQTYSQLLWFFLVGALLPIPTYFLAKKYPRSWLRYVAWPVIFTATGNLPPATGINYASWALVGFFFQYYLRRKHFGWWSSYNYILSAALDAGTGIATIFIFFTLQYPKGKNQAFSEGNWWGNTVYANTADFNGTPLLTAPADGFAPAPDGTKYAA</sequence>
<feature type="transmembrane region" description="Helical" evidence="10">
    <location>
        <begin position="542"/>
        <end position="564"/>
    </location>
</feature>
<evidence type="ECO:0000256" key="9">
    <source>
        <dbReference type="SAM" id="MobiDB-lite"/>
    </source>
</evidence>
<evidence type="ECO:0000256" key="4">
    <source>
        <dbReference type="ARBA" id="ARBA00022692"/>
    </source>
</evidence>
<comment type="similarity">
    <text evidence="2">Belongs to the oligopeptide OPT transporter family.</text>
</comment>
<keyword evidence="8 10" id="KW-0472">Membrane</keyword>